<keyword evidence="3" id="KW-1185">Reference proteome</keyword>
<feature type="transmembrane region" description="Helical" evidence="1">
    <location>
        <begin position="87"/>
        <end position="107"/>
    </location>
</feature>
<name>A0A8J3CTR4_9PROT</name>
<evidence type="ECO:0000256" key="1">
    <source>
        <dbReference type="SAM" id="Phobius"/>
    </source>
</evidence>
<feature type="transmembrane region" description="Helical" evidence="1">
    <location>
        <begin position="113"/>
        <end position="133"/>
    </location>
</feature>
<keyword evidence="1" id="KW-1133">Transmembrane helix</keyword>
<evidence type="ECO:0000313" key="3">
    <source>
        <dbReference type="Proteomes" id="UP000634004"/>
    </source>
</evidence>
<accession>A0A8J3CTR4</accession>
<comment type="caution">
    <text evidence="2">The sequence shown here is derived from an EMBL/GenBank/DDBJ whole genome shotgun (WGS) entry which is preliminary data.</text>
</comment>
<evidence type="ECO:0000313" key="2">
    <source>
        <dbReference type="EMBL" id="GHA98362.1"/>
    </source>
</evidence>
<keyword evidence="1" id="KW-0812">Transmembrane</keyword>
<feature type="transmembrane region" description="Helical" evidence="1">
    <location>
        <begin position="12"/>
        <end position="35"/>
    </location>
</feature>
<sequence>MRGRTMRVLSVFPLMTVPVVIYNLLALTGQALSSVDEMRVRLDTDFLVVPMASGVNWAITPGHALTSLALVCLFFELIKSTGTGRAAVMNHAFSLILFIICLIQFLLMPAFATSVFFIVGTMTLLDVLAGFMVTIASARRDFGVDAGFAD</sequence>
<reference evidence="2" key="2">
    <citation type="submission" date="2020-09" db="EMBL/GenBank/DDBJ databases">
        <authorList>
            <person name="Sun Q."/>
            <person name="Kim S."/>
        </authorList>
    </citation>
    <scope>NUCLEOTIDE SEQUENCE</scope>
    <source>
        <strain evidence="2">KCTC 32513</strain>
    </source>
</reference>
<feature type="transmembrane region" description="Helical" evidence="1">
    <location>
        <begin position="55"/>
        <end position="75"/>
    </location>
</feature>
<dbReference type="AlphaFoldDB" id="A0A8J3CTR4"/>
<keyword evidence="1" id="KW-0472">Membrane</keyword>
<organism evidence="2 3">
    <name type="scientific">Algimonas arctica</name>
    <dbReference type="NCBI Taxonomy" id="1479486"/>
    <lineage>
        <taxon>Bacteria</taxon>
        <taxon>Pseudomonadati</taxon>
        <taxon>Pseudomonadota</taxon>
        <taxon>Alphaproteobacteria</taxon>
        <taxon>Maricaulales</taxon>
        <taxon>Robiginitomaculaceae</taxon>
        <taxon>Algimonas</taxon>
    </lineage>
</organism>
<gene>
    <name evidence="2" type="ORF">GCM10009069_21540</name>
</gene>
<proteinExistence type="predicted"/>
<reference evidence="2" key="1">
    <citation type="journal article" date="2014" name="Int. J. Syst. Evol. Microbiol.">
        <title>Complete genome sequence of Corynebacterium casei LMG S-19264T (=DSM 44701T), isolated from a smear-ripened cheese.</title>
        <authorList>
            <consortium name="US DOE Joint Genome Institute (JGI-PGF)"/>
            <person name="Walter F."/>
            <person name="Albersmeier A."/>
            <person name="Kalinowski J."/>
            <person name="Ruckert C."/>
        </authorList>
    </citation>
    <scope>NUCLEOTIDE SEQUENCE</scope>
    <source>
        <strain evidence="2">KCTC 32513</strain>
    </source>
</reference>
<dbReference type="Proteomes" id="UP000634004">
    <property type="component" value="Unassembled WGS sequence"/>
</dbReference>
<protein>
    <submittedName>
        <fullName evidence="2">Uncharacterized protein</fullName>
    </submittedName>
</protein>
<dbReference type="EMBL" id="BMZH01000009">
    <property type="protein sequence ID" value="GHA98362.1"/>
    <property type="molecule type" value="Genomic_DNA"/>
</dbReference>